<dbReference type="PANTHER" id="PTHR35901">
    <property type="entry name" value="RIBONUCLEASE VAPC3"/>
    <property type="match status" value="1"/>
</dbReference>
<organism evidence="8 9">
    <name type="scientific">Streptomyces formicae</name>
    <dbReference type="NCBI Taxonomy" id="1616117"/>
    <lineage>
        <taxon>Bacteria</taxon>
        <taxon>Bacillati</taxon>
        <taxon>Actinomycetota</taxon>
        <taxon>Actinomycetes</taxon>
        <taxon>Kitasatosporales</taxon>
        <taxon>Streptomycetaceae</taxon>
        <taxon>Streptomyces</taxon>
    </lineage>
</organism>
<dbReference type="Proteomes" id="UP000828924">
    <property type="component" value="Chromosome"/>
</dbReference>
<proteinExistence type="inferred from homology"/>
<reference evidence="8 9" key="1">
    <citation type="submission" date="2021-03" db="EMBL/GenBank/DDBJ databases">
        <title>Complete genome of Streptomyces formicae strain 1H-GS9 (DSM 100524).</title>
        <authorList>
            <person name="Atanasov K.E."/>
            <person name="Altabella T."/>
            <person name="Ferrer A."/>
        </authorList>
    </citation>
    <scope>NUCLEOTIDE SEQUENCE [LARGE SCALE GENOMIC DNA]</scope>
    <source>
        <strain evidence="8 9">1H-GS9</strain>
    </source>
</reference>
<feature type="binding site" evidence="6">
    <location>
        <position position="5"/>
    </location>
    <ligand>
        <name>Mg(2+)</name>
        <dbReference type="ChEBI" id="CHEBI:18420"/>
    </ligand>
</feature>
<name>A0ABY3WYM1_9ACTN</name>
<dbReference type="Pfam" id="PF01850">
    <property type="entry name" value="PIN"/>
    <property type="match status" value="1"/>
</dbReference>
<comment type="function">
    <text evidence="6">Toxic component of a toxin-antitoxin (TA) system. An RNase.</text>
</comment>
<evidence type="ECO:0000256" key="3">
    <source>
        <dbReference type="ARBA" id="ARBA00022723"/>
    </source>
</evidence>
<dbReference type="InterPro" id="IPR051619">
    <property type="entry name" value="TypeII_TA_RNase_PINc/VapC"/>
</dbReference>
<comment type="cofactor">
    <cofactor evidence="6">
        <name>Mg(2+)</name>
        <dbReference type="ChEBI" id="CHEBI:18420"/>
    </cofactor>
</comment>
<protein>
    <recommendedName>
        <fullName evidence="6">Ribonuclease VapC</fullName>
        <shortName evidence="6">RNase VapC</shortName>
        <ecNumber evidence="6">3.1.-.-</ecNumber>
    </recommendedName>
    <alternativeName>
        <fullName evidence="6">Toxin VapC</fullName>
    </alternativeName>
</protein>
<keyword evidence="1 6" id="KW-1277">Toxin-antitoxin system</keyword>
<keyword evidence="2 6" id="KW-0540">Nuclease</keyword>
<dbReference type="PANTHER" id="PTHR35901:SF1">
    <property type="entry name" value="EXONUCLEASE VAPC9"/>
    <property type="match status" value="1"/>
</dbReference>
<dbReference type="RefSeq" id="WP_242337571.1">
    <property type="nucleotide sequence ID" value="NZ_CP071872.1"/>
</dbReference>
<evidence type="ECO:0000256" key="5">
    <source>
        <dbReference type="ARBA" id="ARBA00022842"/>
    </source>
</evidence>
<dbReference type="InterPro" id="IPR044153">
    <property type="entry name" value="PIN_Pae0151-like"/>
</dbReference>
<evidence type="ECO:0000256" key="4">
    <source>
        <dbReference type="ARBA" id="ARBA00022801"/>
    </source>
</evidence>
<evidence type="ECO:0000313" key="9">
    <source>
        <dbReference type="Proteomes" id="UP000828924"/>
    </source>
</evidence>
<dbReference type="CDD" id="cd09873">
    <property type="entry name" value="PIN_Pae0151-like"/>
    <property type="match status" value="1"/>
</dbReference>
<evidence type="ECO:0000256" key="6">
    <source>
        <dbReference type="HAMAP-Rule" id="MF_00265"/>
    </source>
</evidence>
<dbReference type="Gene3D" id="3.40.50.1010">
    <property type="entry name" value="5'-nuclease"/>
    <property type="match status" value="1"/>
</dbReference>
<keyword evidence="5 6" id="KW-0460">Magnesium</keyword>
<dbReference type="SUPFAM" id="SSF88723">
    <property type="entry name" value="PIN domain-like"/>
    <property type="match status" value="1"/>
</dbReference>
<gene>
    <name evidence="6" type="primary">vapC</name>
    <name evidence="8" type="ORF">J4032_32980</name>
</gene>
<feature type="binding site" evidence="6">
    <location>
        <position position="101"/>
    </location>
    <ligand>
        <name>Mg(2+)</name>
        <dbReference type="ChEBI" id="CHEBI:18420"/>
    </ligand>
</feature>
<dbReference type="InterPro" id="IPR029060">
    <property type="entry name" value="PIN-like_dom_sf"/>
</dbReference>
<keyword evidence="3 6" id="KW-0479">Metal-binding</keyword>
<evidence type="ECO:0000256" key="1">
    <source>
        <dbReference type="ARBA" id="ARBA00022649"/>
    </source>
</evidence>
<dbReference type="EC" id="3.1.-.-" evidence="6"/>
<keyword evidence="9" id="KW-1185">Reference proteome</keyword>
<dbReference type="EMBL" id="CP071872">
    <property type="protein sequence ID" value="UNM15635.1"/>
    <property type="molecule type" value="Genomic_DNA"/>
</dbReference>
<evidence type="ECO:0000313" key="8">
    <source>
        <dbReference type="EMBL" id="UNM15635.1"/>
    </source>
</evidence>
<evidence type="ECO:0000256" key="2">
    <source>
        <dbReference type="ARBA" id="ARBA00022722"/>
    </source>
</evidence>
<dbReference type="InterPro" id="IPR022907">
    <property type="entry name" value="VapC_family"/>
</dbReference>
<dbReference type="InterPro" id="IPR002716">
    <property type="entry name" value="PIN_dom"/>
</dbReference>
<comment type="similarity">
    <text evidence="6">Belongs to the PINc/VapC protein family.</text>
</comment>
<sequence length="137" mass="15054">MIVVDCSSLVHFLLDHGTAGTEIRERVARAESLCAPGLLDYEVTSALFGLGRGRRGEKPKITQKEVAKAMADYQALRIDLHPTLVLWRRVRELSSNLSVYDAHYVALAESLGIPLITSDVRIAKSGAARCSVETYRA</sequence>
<dbReference type="HAMAP" id="MF_00265">
    <property type="entry name" value="VapC_Nob1"/>
    <property type="match status" value="1"/>
</dbReference>
<keyword evidence="6" id="KW-0800">Toxin</keyword>
<accession>A0ABY3WYM1</accession>
<evidence type="ECO:0000259" key="7">
    <source>
        <dbReference type="Pfam" id="PF01850"/>
    </source>
</evidence>
<keyword evidence="4 6" id="KW-0378">Hydrolase</keyword>
<feature type="domain" description="PIN" evidence="7">
    <location>
        <begin position="2"/>
        <end position="124"/>
    </location>
</feature>